<sequence length="220" mass="24074">MSNYQLIIFDWDGTLMDSTGHIVNCMRQAITKLGLAPLTDTQISHIIGLGLNEAVQTLYPAGNSTLWSSLADCYREIWLKNPEQSPLFDNARELLLHLAAQDIFLGVATGKSRRGLDKVLDATGLKELFVATRCADECHSKPHPQMVTELMDFVGVNGSDTIMIGDTEFDLLMASNAGADGLGITHGAHAESTLTACEPKAIVHDLHQVQTWLTNQHSQF</sequence>
<dbReference type="RefSeq" id="WP_036312492.1">
    <property type="nucleotide sequence ID" value="NZ_JRQD01000002.1"/>
</dbReference>
<dbReference type="InterPro" id="IPR036412">
    <property type="entry name" value="HAD-like_sf"/>
</dbReference>
<accession>A0A0A0BJN7</accession>
<organism evidence="1 2">
    <name type="scientific">Methylophaga thiooxydans</name>
    <dbReference type="NCBI Taxonomy" id="392484"/>
    <lineage>
        <taxon>Bacteria</taxon>
        <taxon>Pseudomonadati</taxon>
        <taxon>Pseudomonadota</taxon>
        <taxon>Gammaproteobacteria</taxon>
        <taxon>Thiotrichales</taxon>
        <taxon>Piscirickettsiaceae</taxon>
        <taxon>Methylophaga</taxon>
    </lineage>
</organism>
<dbReference type="SFLD" id="SFLDS00003">
    <property type="entry name" value="Haloacid_Dehalogenase"/>
    <property type="match status" value="1"/>
</dbReference>
<dbReference type="SFLD" id="SFLDG01129">
    <property type="entry name" value="C1.5:_HAD__Beta-PGM__Phosphata"/>
    <property type="match status" value="1"/>
</dbReference>
<dbReference type="InterPro" id="IPR041492">
    <property type="entry name" value="HAD_2"/>
</dbReference>
<dbReference type="SUPFAM" id="SSF56784">
    <property type="entry name" value="HAD-like"/>
    <property type="match status" value="1"/>
</dbReference>
<proteinExistence type="predicted"/>
<dbReference type="Gene3D" id="3.40.50.1000">
    <property type="entry name" value="HAD superfamily/HAD-like"/>
    <property type="match status" value="1"/>
</dbReference>
<dbReference type="STRING" id="392484.LP43_0909"/>
<evidence type="ECO:0000313" key="2">
    <source>
        <dbReference type="Proteomes" id="UP000029999"/>
    </source>
</evidence>
<dbReference type="GO" id="GO:0005829">
    <property type="term" value="C:cytosol"/>
    <property type="evidence" value="ECO:0007669"/>
    <property type="project" value="TreeGrafter"/>
</dbReference>
<dbReference type="NCBIfam" id="TIGR01549">
    <property type="entry name" value="HAD-SF-IA-v1"/>
    <property type="match status" value="1"/>
</dbReference>
<dbReference type="InterPro" id="IPR006439">
    <property type="entry name" value="HAD-SF_hydro_IA"/>
</dbReference>
<protein>
    <submittedName>
        <fullName evidence="1">Putative phosphoglycolate phosphatase</fullName>
    </submittedName>
</protein>
<dbReference type="InterPro" id="IPR023214">
    <property type="entry name" value="HAD_sf"/>
</dbReference>
<dbReference type="InterPro" id="IPR023198">
    <property type="entry name" value="PGP-like_dom2"/>
</dbReference>
<comment type="caution">
    <text evidence="1">The sequence shown here is derived from an EMBL/GenBank/DDBJ whole genome shotgun (WGS) entry which is preliminary data.</text>
</comment>
<dbReference type="PANTHER" id="PTHR43434">
    <property type="entry name" value="PHOSPHOGLYCOLATE PHOSPHATASE"/>
    <property type="match status" value="1"/>
</dbReference>
<dbReference type="Proteomes" id="UP000029999">
    <property type="component" value="Unassembled WGS sequence"/>
</dbReference>
<dbReference type="Pfam" id="PF13419">
    <property type="entry name" value="HAD_2"/>
    <property type="match status" value="1"/>
</dbReference>
<dbReference type="AlphaFoldDB" id="A0A0A0BJN7"/>
<evidence type="ECO:0000313" key="1">
    <source>
        <dbReference type="EMBL" id="KGM07299.1"/>
    </source>
</evidence>
<gene>
    <name evidence="1" type="ORF">LP43_0909</name>
</gene>
<dbReference type="PANTHER" id="PTHR43434:SF24">
    <property type="entry name" value="HYDROLASE-RELATED"/>
    <property type="match status" value="1"/>
</dbReference>
<reference evidence="1 2" key="1">
    <citation type="submission" date="2014-09" db="EMBL/GenBank/DDBJ databases">
        <authorList>
            <person name="Grob C."/>
            <person name="Taubert M."/>
            <person name="Howat A.M."/>
            <person name="Burns O.J."/>
            <person name="Dixon J.L."/>
            <person name="Chen Y."/>
            <person name="Murrell J.C."/>
        </authorList>
    </citation>
    <scope>NUCLEOTIDE SEQUENCE [LARGE SCALE GENOMIC DNA]</scope>
    <source>
        <strain evidence="1">L4</strain>
    </source>
</reference>
<name>A0A0A0BJN7_9GAMM</name>
<dbReference type="GO" id="GO:0006281">
    <property type="term" value="P:DNA repair"/>
    <property type="evidence" value="ECO:0007669"/>
    <property type="project" value="TreeGrafter"/>
</dbReference>
<dbReference type="EMBL" id="JRQD01000002">
    <property type="protein sequence ID" value="KGM07299.1"/>
    <property type="molecule type" value="Genomic_DNA"/>
</dbReference>
<dbReference type="Gene3D" id="1.10.150.240">
    <property type="entry name" value="Putative phosphatase, domain 2"/>
    <property type="match status" value="1"/>
</dbReference>
<dbReference type="GO" id="GO:0008967">
    <property type="term" value="F:phosphoglycolate phosphatase activity"/>
    <property type="evidence" value="ECO:0007669"/>
    <property type="project" value="TreeGrafter"/>
</dbReference>
<dbReference type="InterPro" id="IPR050155">
    <property type="entry name" value="HAD-like_hydrolase_sf"/>
</dbReference>